<reference evidence="2" key="2">
    <citation type="submission" date="2021-04" db="EMBL/GenBank/DDBJ databases">
        <authorList>
            <person name="Gilroy R."/>
        </authorList>
    </citation>
    <scope>NUCLEOTIDE SEQUENCE</scope>
    <source>
        <strain evidence="2">ChiSjej1B19-8411</strain>
    </source>
</reference>
<feature type="transmembrane region" description="Helical" evidence="1">
    <location>
        <begin position="132"/>
        <end position="155"/>
    </location>
</feature>
<proteinExistence type="predicted"/>
<keyword evidence="1" id="KW-1133">Transmembrane helix</keyword>
<evidence type="ECO:0000313" key="2">
    <source>
        <dbReference type="EMBL" id="HIX60049.1"/>
    </source>
</evidence>
<dbReference type="Pfam" id="PF03956">
    <property type="entry name" value="Lys_export"/>
    <property type="match status" value="1"/>
</dbReference>
<protein>
    <submittedName>
        <fullName evidence="2">Lysine exporter LysO family protein</fullName>
    </submittedName>
</protein>
<feature type="transmembrane region" description="Helical" evidence="1">
    <location>
        <begin position="36"/>
        <end position="55"/>
    </location>
</feature>
<gene>
    <name evidence="2" type="ORF">IAA45_10110</name>
</gene>
<comment type="caution">
    <text evidence="2">The sequence shown here is derived from an EMBL/GenBank/DDBJ whole genome shotgun (WGS) entry which is preliminary data.</text>
</comment>
<dbReference type="PANTHER" id="PTHR35804:SF1">
    <property type="entry name" value="LYSINE EXPORTER LYSO"/>
    <property type="match status" value="1"/>
</dbReference>
<evidence type="ECO:0000313" key="3">
    <source>
        <dbReference type="Proteomes" id="UP000886817"/>
    </source>
</evidence>
<dbReference type="InterPro" id="IPR005642">
    <property type="entry name" value="LysO"/>
</dbReference>
<feature type="transmembrane region" description="Helical" evidence="1">
    <location>
        <begin position="67"/>
        <end position="91"/>
    </location>
</feature>
<dbReference type="Proteomes" id="UP000886817">
    <property type="component" value="Unassembled WGS sequence"/>
</dbReference>
<feature type="transmembrane region" description="Helical" evidence="1">
    <location>
        <begin position="175"/>
        <end position="197"/>
    </location>
</feature>
<feature type="transmembrane region" description="Helical" evidence="1">
    <location>
        <begin position="103"/>
        <end position="125"/>
    </location>
</feature>
<accession>A0A9D1WJF3</accession>
<organism evidence="2 3">
    <name type="scientific">Candidatus Blautia gallistercoris</name>
    <dbReference type="NCBI Taxonomy" id="2838490"/>
    <lineage>
        <taxon>Bacteria</taxon>
        <taxon>Bacillati</taxon>
        <taxon>Bacillota</taxon>
        <taxon>Clostridia</taxon>
        <taxon>Lachnospirales</taxon>
        <taxon>Lachnospiraceae</taxon>
        <taxon>Blautia</taxon>
    </lineage>
</organism>
<keyword evidence="1" id="KW-0472">Membrane</keyword>
<sequence>MMVILTMLALLAGIFYGAGGFELLPVSFLAGHTNGILYVLMLAVGISVGMQEGIFRKISQYNIKIFIIPFGVILGSVLGGMLCSVVTGIPLNSAVAIGGGMGWYSLSGAAISELAGAEMGSIAFLSNLMREIFSFFLIPFLAVKLNNYSCIASAGATSEDTTLPMMLKYTNEETVVLSVLNGMICSFFVPILISLCFPG</sequence>
<evidence type="ECO:0000256" key="1">
    <source>
        <dbReference type="SAM" id="Phobius"/>
    </source>
</evidence>
<keyword evidence="1" id="KW-0812">Transmembrane</keyword>
<name>A0A9D1WJF3_9FIRM</name>
<dbReference type="PANTHER" id="PTHR35804">
    <property type="entry name" value="LYSINE EXPORTER LYSO"/>
    <property type="match status" value="1"/>
</dbReference>
<dbReference type="EMBL" id="DXEX01000214">
    <property type="protein sequence ID" value="HIX60049.1"/>
    <property type="molecule type" value="Genomic_DNA"/>
</dbReference>
<dbReference type="GO" id="GO:0005886">
    <property type="term" value="C:plasma membrane"/>
    <property type="evidence" value="ECO:0007669"/>
    <property type="project" value="TreeGrafter"/>
</dbReference>
<dbReference type="AlphaFoldDB" id="A0A9D1WJF3"/>
<reference evidence="2" key="1">
    <citation type="journal article" date="2021" name="PeerJ">
        <title>Extensive microbial diversity within the chicken gut microbiome revealed by metagenomics and culture.</title>
        <authorList>
            <person name="Gilroy R."/>
            <person name="Ravi A."/>
            <person name="Getino M."/>
            <person name="Pursley I."/>
            <person name="Horton D.L."/>
            <person name="Alikhan N.F."/>
            <person name="Baker D."/>
            <person name="Gharbi K."/>
            <person name="Hall N."/>
            <person name="Watson M."/>
            <person name="Adriaenssens E.M."/>
            <person name="Foster-Nyarko E."/>
            <person name="Jarju S."/>
            <person name="Secka A."/>
            <person name="Antonio M."/>
            <person name="Oren A."/>
            <person name="Chaudhuri R.R."/>
            <person name="La Ragione R."/>
            <person name="Hildebrand F."/>
            <person name="Pallen M.J."/>
        </authorList>
    </citation>
    <scope>NUCLEOTIDE SEQUENCE</scope>
    <source>
        <strain evidence="2">ChiSjej1B19-8411</strain>
    </source>
</reference>
<dbReference type="GO" id="GO:0015661">
    <property type="term" value="F:L-lysine efflux transmembrane transporter activity"/>
    <property type="evidence" value="ECO:0007669"/>
    <property type="project" value="InterPro"/>
</dbReference>